<protein>
    <recommendedName>
        <fullName evidence="2">BTB domain-containing protein</fullName>
    </recommendedName>
</protein>
<proteinExistence type="predicted"/>
<evidence type="ECO:0000313" key="3">
    <source>
        <dbReference type="EMBL" id="CAE7064160.1"/>
    </source>
</evidence>
<feature type="domain" description="BTB" evidence="2">
    <location>
        <begin position="53"/>
        <end position="127"/>
    </location>
</feature>
<reference evidence="3" key="1">
    <citation type="submission" date="2021-01" db="EMBL/GenBank/DDBJ databases">
        <authorList>
            <person name="Kaushik A."/>
        </authorList>
    </citation>
    <scope>NUCLEOTIDE SEQUENCE</scope>
    <source>
        <strain evidence="3">AG5</strain>
    </source>
</reference>
<dbReference type="PROSITE" id="PS50097">
    <property type="entry name" value="BTB"/>
    <property type="match status" value="1"/>
</dbReference>
<dbReference type="SUPFAM" id="SSF54695">
    <property type="entry name" value="POZ domain"/>
    <property type="match status" value="1"/>
</dbReference>
<organism evidence="3 4">
    <name type="scientific">Rhizoctonia solani</name>
    <dbReference type="NCBI Taxonomy" id="456999"/>
    <lineage>
        <taxon>Eukaryota</taxon>
        <taxon>Fungi</taxon>
        <taxon>Dikarya</taxon>
        <taxon>Basidiomycota</taxon>
        <taxon>Agaricomycotina</taxon>
        <taxon>Agaricomycetes</taxon>
        <taxon>Cantharellales</taxon>
        <taxon>Ceratobasidiaceae</taxon>
        <taxon>Rhizoctonia</taxon>
    </lineage>
</organism>
<dbReference type="AlphaFoldDB" id="A0A8H3DVQ6"/>
<feature type="region of interest" description="Disordered" evidence="1">
    <location>
        <begin position="21"/>
        <end position="41"/>
    </location>
</feature>
<evidence type="ECO:0000313" key="4">
    <source>
        <dbReference type="Proteomes" id="UP000663827"/>
    </source>
</evidence>
<dbReference type="Proteomes" id="UP000663827">
    <property type="component" value="Unassembled WGS sequence"/>
</dbReference>
<gene>
    <name evidence="3" type="ORF">RDB_LOCUS10208</name>
</gene>
<dbReference type="EMBL" id="CAJNJQ010000221">
    <property type="protein sequence ID" value="CAE7064160.1"/>
    <property type="molecule type" value="Genomic_DNA"/>
</dbReference>
<name>A0A8H3DVQ6_9AGAM</name>
<sequence length="299" mass="32792">MAQQKPATPTSRVGSALFIGNAAGTKPDASGETSSTESSDKIERHPEFFFDNTLIAIQVEKMLFNVHKYLLVKSEVFSNMFNELKAGSDEPKPGSSPDDPIVIYGAVASDFAALLKILYANHFASSKPTPDESLIIPAFRLANLLSFKELRMFLLPHAEDNLGDVDKIVFAREFDIKDWLAPAHIHLCQRSSPLSTDEARKLGVDSVLLIWRMREQHLNRPSGSPSTFITNQNYCYSCAGLTYTGQANTCNKCSNSYGYGYLRCDGAGRVVTTSSTTTDNTAIEAGVRKWVEAGCVTES</sequence>
<dbReference type="InterPro" id="IPR011333">
    <property type="entry name" value="SKP1/BTB/POZ_sf"/>
</dbReference>
<dbReference type="InterPro" id="IPR000210">
    <property type="entry name" value="BTB/POZ_dom"/>
</dbReference>
<dbReference type="Pfam" id="PF00651">
    <property type="entry name" value="BTB"/>
    <property type="match status" value="1"/>
</dbReference>
<evidence type="ECO:0000256" key="1">
    <source>
        <dbReference type="SAM" id="MobiDB-lite"/>
    </source>
</evidence>
<evidence type="ECO:0000259" key="2">
    <source>
        <dbReference type="PROSITE" id="PS50097"/>
    </source>
</evidence>
<accession>A0A8H3DVQ6</accession>
<dbReference type="Gene3D" id="3.30.710.10">
    <property type="entry name" value="Potassium Channel Kv1.1, Chain A"/>
    <property type="match status" value="1"/>
</dbReference>
<comment type="caution">
    <text evidence="3">The sequence shown here is derived from an EMBL/GenBank/DDBJ whole genome shotgun (WGS) entry which is preliminary data.</text>
</comment>